<evidence type="ECO:0000256" key="4">
    <source>
        <dbReference type="ARBA" id="ARBA00023004"/>
    </source>
</evidence>
<dbReference type="AlphaFoldDB" id="A0A517DXY2"/>
<dbReference type="InterPro" id="IPR036010">
    <property type="entry name" value="2Fe-2S_ferredoxin-like_sf"/>
</dbReference>
<dbReference type="OrthoDB" id="9759099at2"/>
<keyword evidence="2" id="KW-0479">Metal-binding</keyword>
<dbReference type="NCBIfam" id="TIGR03311">
    <property type="entry name" value="Se_dep_XDH"/>
    <property type="match status" value="1"/>
</dbReference>
<dbReference type="InterPro" id="IPR046867">
    <property type="entry name" value="AldOxase/xan_DH_MoCoBD2"/>
</dbReference>
<dbReference type="RefSeq" id="WP_144351613.1">
    <property type="nucleotide sequence ID" value="NZ_CP036259.1"/>
</dbReference>
<evidence type="ECO:0000313" key="7">
    <source>
        <dbReference type="Proteomes" id="UP000320776"/>
    </source>
</evidence>
<dbReference type="EMBL" id="CP036259">
    <property type="protein sequence ID" value="QDR82198.1"/>
    <property type="molecule type" value="Genomic_DNA"/>
</dbReference>
<dbReference type="SUPFAM" id="SSF54292">
    <property type="entry name" value="2Fe-2S ferredoxin-like"/>
    <property type="match status" value="1"/>
</dbReference>
<evidence type="ECO:0000259" key="5">
    <source>
        <dbReference type="PROSITE" id="PS51085"/>
    </source>
</evidence>
<dbReference type="GO" id="GO:0016491">
    <property type="term" value="F:oxidoreductase activity"/>
    <property type="evidence" value="ECO:0007669"/>
    <property type="project" value="UniProtKB-KW"/>
</dbReference>
<dbReference type="InterPro" id="IPR036856">
    <property type="entry name" value="Ald_Oxase/Xan_DH_a/b_sf"/>
</dbReference>
<accession>A0A517DXY2</accession>
<evidence type="ECO:0000256" key="2">
    <source>
        <dbReference type="ARBA" id="ARBA00022723"/>
    </source>
</evidence>
<organism evidence="6 7">
    <name type="scientific">Sporomusa termitida</name>
    <dbReference type="NCBI Taxonomy" id="2377"/>
    <lineage>
        <taxon>Bacteria</taxon>
        <taxon>Bacillati</taxon>
        <taxon>Bacillota</taxon>
        <taxon>Negativicutes</taxon>
        <taxon>Selenomonadales</taxon>
        <taxon>Sporomusaceae</taxon>
        <taxon>Sporomusa</taxon>
    </lineage>
</organism>
<dbReference type="InterPro" id="IPR012675">
    <property type="entry name" value="Beta-grasp_dom_sf"/>
</dbReference>
<keyword evidence="7" id="KW-1185">Reference proteome</keyword>
<dbReference type="InterPro" id="IPR016208">
    <property type="entry name" value="Ald_Oxase/xanthine_DH-like"/>
</dbReference>
<dbReference type="Pfam" id="PF02738">
    <property type="entry name" value="MoCoBD_1"/>
    <property type="match status" value="1"/>
</dbReference>
<dbReference type="Gene3D" id="1.10.150.120">
    <property type="entry name" value="[2Fe-2S]-binding domain"/>
    <property type="match status" value="1"/>
</dbReference>
<dbReference type="Pfam" id="PF01315">
    <property type="entry name" value="Ald_Xan_dh_C"/>
    <property type="match status" value="1"/>
</dbReference>
<keyword evidence="3" id="KW-0560">Oxidoreductase</keyword>
<dbReference type="PROSITE" id="PS00197">
    <property type="entry name" value="2FE2S_FER_1"/>
    <property type="match status" value="1"/>
</dbReference>
<dbReference type="PANTHER" id="PTHR11908:SF157">
    <property type="entry name" value="XANTHINE DEHYDROGENASE SUBUNIT D-RELATED"/>
    <property type="match status" value="1"/>
</dbReference>
<dbReference type="Pfam" id="PF01799">
    <property type="entry name" value="Fer2_2"/>
    <property type="match status" value="1"/>
</dbReference>
<dbReference type="InterPro" id="IPR037165">
    <property type="entry name" value="AldOxase/xan_DH_Mopterin-bd_sf"/>
</dbReference>
<dbReference type="SUPFAM" id="SSF54665">
    <property type="entry name" value="CO dehydrogenase molybdoprotein N-domain-like"/>
    <property type="match status" value="1"/>
</dbReference>
<keyword evidence="4" id="KW-0408">Iron</keyword>
<evidence type="ECO:0000313" key="6">
    <source>
        <dbReference type="EMBL" id="QDR82198.1"/>
    </source>
</evidence>
<evidence type="ECO:0000256" key="3">
    <source>
        <dbReference type="ARBA" id="ARBA00023002"/>
    </source>
</evidence>
<protein>
    <submittedName>
        <fullName evidence="6">Selenium-dependent xanthine dehydrogenase</fullName>
    </submittedName>
</protein>
<evidence type="ECO:0000256" key="1">
    <source>
        <dbReference type="ARBA" id="ARBA00006849"/>
    </source>
</evidence>
<proteinExistence type="inferred from homology"/>
<feature type="domain" description="2Fe-2S ferredoxin-type" evidence="5">
    <location>
        <begin position="1"/>
        <end position="74"/>
    </location>
</feature>
<dbReference type="PANTHER" id="PTHR11908">
    <property type="entry name" value="XANTHINE DEHYDROGENASE"/>
    <property type="match status" value="1"/>
</dbReference>
<dbReference type="InterPro" id="IPR017697">
    <property type="entry name" value="Xdh"/>
</dbReference>
<comment type="similarity">
    <text evidence="1">Belongs to the xanthine dehydrogenase family.</text>
</comment>
<dbReference type="GO" id="GO:0005506">
    <property type="term" value="F:iron ion binding"/>
    <property type="evidence" value="ECO:0007669"/>
    <property type="project" value="InterPro"/>
</dbReference>
<dbReference type="Gene3D" id="3.90.1170.50">
    <property type="entry name" value="Aldehyde oxidase/xanthine dehydrogenase, a/b hammerhead"/>
    <property type="match status" value="1"/>
</dbReference>
<dbReference type="Pfam" id="PF00111">
    <property type="entry name" value="Fer2"/>
    <property type="match status" value="1"/>
</dbReference>
<dbReference type="Gene3D" id="3.10.20.30">
    <property type="match status" value="1"/>
</dbReference>
<dbReference type="Gene3D" id="3.30.365.10">
    <property type="entry name" value="Aldehyde oxidase/xanthine dehydrogenase, molybdopterin binding domain"/>
    <property type="match status" value="4"/>
</dbReference>
<dbReference type="KEGG" id="sted:SPTER_36200"/>
<dbReference type="SMART" id="SM01008">
    <property type="entry name" value="Ald_Xan_dh_C"/>
    <property type="match status" value="1"/>
</dbReference>
<reference evidence="6 7" key="1">
    <citation type="submission" date="2019-02" db="EMBL/GenBank/DDBJ databases">
        <title>Closed genome of Sporomusa termitida DSM 4440.</title>
        <authorList>
            <person name="Poehlein A."/>
            <person name="Daniel R."/>
        </authorList>
    </citation>
    <scope>NUCLEOTIDE SEQUENCE [LARGE SCALE GENOMIC DNA]</scope>
    <source>
        <strain evidence="6 7">DSM 4440</strain>
    </source>
</reference>
<dbReference type="SUPFAM" id="SSF47741">
    <property type="entry name" value="CO dehydrogenase ISP C-domain like"/>
    <property type="match status" value="1"/>
</dbReference>
<dbReference type="InterPro" id="IPR006058">
    <property type="entry name" value="2Fe2S_fd_BS"/>
</dbReference>
<dbReference type="Pfam" id="PF20256">
    <property type="entry name" value="MoCoBD_2"/>
    <property type="match status" value="2"/>
</dbReference>
<gene>
    <name evidence="6" type="ORF">SPTER_36200</name>
</gene>
<name>A0A517DXY2_9FIRM</name>
<dbReference type="InterPro" id="IPR008274">
    <property type="entry name" value="AldOxase/xan_DH_MoCoBD1"/>
</dbReference>
<dbReference type="InterPro" id="IPR000674">
    <property type="entry name" value="Ald_Oxase/Xan_DH_a/b"/>
</dbReference>
<dbReference type="InterPro" id="IPR036884">
    <property type="entry name" value="2Fe-2S-bd_dom_sf"/>
</dbReference>
<dbReference type="InterPro" id="IPR001041">
    <property type="entry name" value="2Fe-2S_ferredoxin-type"/>
</dbReference>
<dbReference type="GO" id="GO:0051537">
    <property type="term" value="F:2 iron, 2 sulfur cluster binding"/>
    <property type="evidence" value="ECO:0007669"/>
    <property type="project" value="InterPro"/>
</dbReference>
<dbReference type="PROSITE" id="PS51085">
    <property type="entry name" value="2FE2S_FER_2"/>
    <property type="match status" value="1"/>
</dbReference>
<dbReference type="SUPFAM" id="SSF56003">
    <property type="entry name" value="Molybdenum cofactor-binding domain"/>
    <property type="match status" value="1"/>
</dbReference>
<dbReference type="Proteomes" id="UP000320776">
    <property type="component" value="Chromosome"/>
</dbReference>
<sequence length="851" mass="89532">MYSFMLNDQPAVCDTDINLLAYLRDFARLTSVKNGCAEGACGACMVLLEGKAVRACVLTTAKIAGKTLLTVEGLSAREKDIYSWAFAAAGAVQCGFCIPGMVISAKALLGKNACPTAAEVKKALHGNVCRCTGYVKIEQAVLLAAKALRAGFTPPAESDYKVGDRMPRIDARDKVLGLAEYVDDMYVAGMLHAAILRAPSPRALIKRIDIAPALKLAGVAAVVTARDIPGRRRQGHIIPDWPAFIAEGEESRYIGDALAAVAAASKEIAQAAVKLIHVEYEELPPLVSPRQALANDAPPLHPQGNLLAKTVLKRGDADAAIAAARYVVRQRYTTPFTEHAFLEPESALAVPQPDGTLTVYTAGQNVYDDHHGIVSLLGVAETDVRIVSKMVGGGFGGKEDLSVQHHAALLAWHAKQPVKHTLSRQESLLVHPKRHAMEMEFVTACDENGVITAMKAEILADTGAYASLGGPVLQRACTHAAGPYRIANVDITGLGVYTNNPPAGAYRGFGVTQSCFAMETNINLLAEQAGLSQWEIRWRNAIEPGQVLPNGQITDQGTALKETLLAVKAAFDSSPHAGLACAMKNAGIGVGLPDIGRVKLKIANGQVVILTGAACIGQGLVTVMTQIVAETTGLDASRIAAVAPDTSLTPDSGTTTASRQTVFTGEATRQAGLKLKAALAAASLAELEGREFYGEYSGITDPMGSDKPNPVSHVAYGYASQVVIVDEAGRLVQVVAAHDVGKAINPLGVEGQIEGGVVMGLGYALTEDFPLQAGIPQVKFGTLGLFRAGNIPAIQSIIVEKNQAELAYGAKGVGEITSVPTAPAVAAAYLRLDGKVRTDLPLQETPYSRKK</sequence>
<dbReference type="InterPro" id="IPR002888">
    <property type="entry name" value="2Fe-2S-bd"/>
</dbReference>
<dbReference type="CDD" id="cd00207">
    <property type="entry name" value="fer2"/>
    <property type="match status" value="1"/>
</dbReference>